<feature type="domain" description="F5/8 type C" evidence="2">
    <location>
        <begin position="227"/>
        <end position="377"/>
    </location>
</feature>
<dbReference type="SUPFAM" id="SSF49785">
    <property type="entry name" value="Galactose-binding domain-like"/>
    <property type="match status" value="1"/>
</dbReference>
<evidence type="ECO:0000313" key="4">
    <source>
        <dbReference type="EMBL" id="RRJ66413.1"/>
    </source>
</evidence>
<gene>
    <name evidence="4" type="ORF">EHV15_28440</name>
</gene>
<keyword evidence="5" id="KW-1185">Reference proteome</keyword>
<evidence type="ECO:0000259" key="3">
    <source>
        <dbReference type="PROSITE" id="PS50025"/>
    </source>
</evidence>
<reference evidence="4 5" key="1">
    <citation type="submission" date="2018-11" db="EMBL/GenBank/DDBJ databases">
        <title>Genome sequencing of Paenibacillus sp. KCOM 3021 (= ChDC PVNT-B20).</title>
        <authorList>
            <person name="Kook J.-K."/>
            <person name="Park S.-N."/>
            <person name="Lim Y.K."/>
        </authorList>
    </citation>
    <scope>NUCLEOTIDE SEQUENCE [LARGE SCALE GENOMIC DNA]</scope>
    <source>
        <strain evidence="4 5">KCOM 3021</strain>
    </source>
</reference>
<accession>A0A3P3UD86</accession>
<sequence>MAVYNPLYTQYLMDKCGVAWFKFDEVSGNVADSKGTAVGTINGGVARVAGWNGSGSALSFNGSDSKVVFSNKIIPIGKKSIRFRFRTTSDTGVILSTCNDSSEKGLIIQTGNGLLRLFFLKGVSGQYSLDVPSLPYINDGVWHDILYTQDSLNNVQVYVDNMNHPVASTKLSDTEYIGSRNLHLGCTPSSSVFFNGQIDDIEIYNDVIDPIAKKFLLSANNRIYSITQIPDETNLIPKMTSNTTPSGVASTSSVYGSGVYPYLAFDQSDSKWLSGNVGGKAILSYKFAEPKIVSAYSLKYYASYNGHNLKDWKFEGSNDGTIWDILDSQSGIGDWTSDVKKTFLFKNKKQYMYYRLNITATSSNTYVALGEMEIFETNKLLVNMSNCTESDFINHGVDEISFESSLGEKKVERTETTLGAGRAFQHTIDLSRHRVDKIIL</sequence>
<dbReference type="RefSeq" id="WP_128634199.1">
    <property type="nucleotide sequence ID" value="NZ_RRCN01000001.1"/>
</dbReference>
<feature type="domain" description="Laminin G" evidence="3">
    <location>
        <begin position="56"/>
        <end position="221"/>
    </location>
</feature>
<dbReference type="Gene3D" id="2.60.120.260">
    <property type="entry name" value="Galactose-binding domain-like"/>
    <property type="match status" value="1"/>
</dbReference>
<dbReference type="SUPFAM" id="SSF49899">
    <property type="entry name" value="Concanavalin A-like lectins/glucanases"/>
    <property type="match status" value="1"/>
</dbReference>
<evidence type="ECO:0008006" key="6">
    <source>
        <dbReference type="Google" id="ProtNLM"/>
    </source>
</evidence>
<keyword evidence="1" id="KW-0245">EGF-like domain</keyword>
<dbReference type="CDD" id="cd00110">
    <property type="entry name" value="LamG"/>
    <property type="match status" value="1"/>
</dbReference>
<evidence type="ECO:0000256" key="1">
    <source>
        <dbReference type="ARBA" id="ARBA00022536"/>
    </source>
</evidence>
<name>A0A3P3UD86_9BACL</name>
<dbReference type="PROSITE" id="PS50025">
    <property type="entry name" value="LAM_G_DOMAIN"/>
    <property type="match status" value="1"/>
</dbReference>
<dbReference type="PROSITE" id="PS50022">
    <property type="entry name" value="FA58C_3"/>
    <property type="match status" value="1"/>
</dbReference>
<dbReference type="SMART" id="SM00282">
    <property type="entry name" value="LamG"/>
    <property type="match status" value="1"/>
</dbReference>
<evidence type="ECO:0000259" key="2">
    <source>
        <dbReference type="PROSITE" id="PS50022"/>
    </source>
</evidence>
<evidence type="ECO:0000313" key="5">
    <source>
        <dbReference type="Proteomes" id="UP000267017"/>
    </source>
</evidence>
<dbReference type="InterPro" id="IPR001791">
    <property type="entry name" value="Laminin_G"/>
</dbReference>
<dbReference type="AlphaFoldDB" id="A0A3P3UD86"/>
<comment type="caution">
    <text evidence="4">The sequence shown here is derived from an EMBL/GenBank/DDBJ whole genome shotgun (WGS) entry which is preliminary data.</text>
</comment>
<proteinExistence type="predicted"/>
<dbReference type="Pfam" id="PF00754">
    <property type="entry name" value="F5_F8_type_C"/>
    <property type="match status" value="1"/>
</dbReference>
<dbReference type="Pfam" id="PF13385">
    <property type="entry name" value="Laminin_G_3"/>
    <property type="match status" value="1"/>
</dbReference>
<dbReference type="OrthoDB" id="2609250at2"/>
<organism evidence="4 5">
    <name type="scientific">Paenibacillus oralis</name>
    <dbReference type="NCBI Taxonomy" id="2490856"/>
    <lineage>
        <taxon>Bacteria</taxon>
        <taxon>Bacillati</taxon>
        <taxon>Bacillota</taxon>
        <taxon>Bacilli</taxon>
        <taxon>Bacillales</taxon>
        <taxon>Paenibacillaceae</taxon>
        <taxon>Paenibacillus</taxon>
    </lineage>
</organism>
<dbReference type="InterPro" id="IPR013320">
    <property type="entry name" value="ConA-like_dom_sf"/>
</dbReference>
<dbReference type="Proteomes" id="UP000267017">
    <property type="component" value="Unassembled WGS sequence"/>
</dbReference>
<dbReference type="InterPro" id="IPR008979">
    <property type="entry name" value="Galactose-bd-like_sf"/>
</dbReference>
<protein>
    <recommendedName>
        <fullName evidence="6">F5/8 type C domain-containing protein</fullName>
    </recommendedName>
</protein>
<dbReference type="EMBL" id="RRCN01000001">
    <property type="protein sequence ID" value="RRJ66413.1"/>
    <property type="molecule type" value="Genomic_DNA"/>
</dbReference>
<dbReference type="InterPro" id="IPR000421">
    <property type="entry name" value="FA58C"/>
</dbReference>
<dbReference type="Gene3D" id="2.60.120.200">
    <property type="match status" value="1"/>
</dbReference>